<dbReference type="OrthoDB" id="7862519at2"/>
<dbReference type="EMBL" id="FUWJ01000021">
    <property type="protein sequence ID" value="SKA41335.1"/>
    <property type="molecule type" value="Genomic_DNA"/>
</dbReference>
<protein>
    <submittedName>
        <fullName evidence="1">Uncharacterized protein</fullName>
    </submittedName>
</protein>
<dbReference type="RefSeq" id="WP_139374210.1">
    <property type="nucleotide sequence ID" value="NZ_FUWJ01000021.1"/>
</dbReference>
<sequence length="1073" mass="118539">MPNQLDLIDARGELDGVLPRAFADVRSQQLPLPWLTDREFELLALAVAESSVGEHFDTARVLPMGADQGRDVILLRKEQVVGALQCKHRISQRLSLPEILVELFRFALRAVRDRALAPDPADFRYELWTSEEITEQAQRFFDAPRQYLSNHRGDVLEIASKARRGIAALASGNPGATAGENDAALDVLSAFSMGWVGPTKIRQYLADDDRLRRRFFRSPADAYARPASAEIEREMVKLRAERAQRTLRNARYVPRRALQQGLGAFLAGTSRNMSVIAGSGEGKSTWVGSLTDTPPPTYSVDVIYGEEIRDDDPNAASTLARVLRSRPLGTLSTVDMEQAIWEWWNSANRLVVIDGLDRVSAAVRPRLRDWLETTQYLTKEMPTRFICTSRPGAWRALDLRFETNITLPPLTKAESQELCIAYGLDHLARSARTPREVGTIARFAKLQHQFADQLITRLTVWRATWADIANELERRGMGNQQVLHLIDELGMRLVRSVDGRIDARKLRQTGSNLLNAIDRLLELDAAQVISDELRLQPDGLAAYVMARQLDANSILALLSERADEDLFNSAAAMTVAMLHGENPAAFRAAMDALATDVSPFSSASETAARAVLELEDREAVLSEAKKLLGAWQDQNYLLATSALGEMIDAVPLPAADRLQLMLAIIGNEDAHDWRSKYWLDPELVSHRAISPFGRAAARAVREDTVGCIAILAQLSGERAEPHQSVALGLFFEAVTADPHATLGFALEELFSRDAPLFGHLSRLRPVEAAKLLGDWQSDAAHAFEKAVEQLWHLTSSPPENAAPLSLLRPALAAAAAKLLPVAPSHESKSQLTIIAALGNPDPATKESLEKCWSMVPDHAFWLGVEALPDRRLPLIRDMLQGAGIKRDRAQILRNLPPSIVPRQEWGELQEILLAATHNAELEAACALAVEMLLYRAEGSGGIEPFEKIAFQLARSPNASARQPLIYFAGSPVRTGGGASHHRDLLFDALIKAETGINLRSMVWKLLQSAPERPHVFKRLCFLVDRFGVETIDRELARYWLIETAGAAKILQKWQNAPGSTRPALPTIIGAIAD</sequence>
<reference evidence="2" key="1">
    <citation type="submission" date="2017-02" db="EMBL/GenBank/DDBJ databases">
        <authorList>
            <person name="Varghese N."/>
            <person name="Submissions S."/>
        </authorList>
    </citation>
    <scope>NUCLEOTIDE SEQUENCE [LARGE SCALE GENOMIC DNA]</scope>
    <source>
        <strain evidence="2">ATCC 27094</strain>
    </source>
</reference>
<organism evidence="1 2">
    <name type="scientific">Enhydrobacter aerosaccus</name>
    <dbReference type="NCBI Taxonomy" id="225324"/>
    <lineage>
        <taxon>Bacteria</taxon>
        <taxon>Pseudomonadati</taxon>
        <taxon>Pseudomonadota</taxon>
        <taxon>Alphaproteobacteria</taxon>
        <taxon>Hyphomicrobiales</taxon>
        <taxon>Enhydrobacter</taxon>
    </lineage>
</organism>
<evidence type="ECO:0000313" key="1">
    <source>
        <dbReference type="EMBL" id="SKA41335.1"/>
    </source>
</evidence>
<name>A0A1T4TLI4_9HYPH</name>
<gene>
    <name evidence="1" type="ORF">SAMN02745126_06489</name>
</gene>
<accession>A0A1T4TLI4</accession>
<proteinExistence type="predicted"/>
<dbReference type="InterPro" id="IPR027417">
    <property type="entry name" value="P-loop_NTPase"/>
</dbReference>
<dbReference type="Proteomes" id="UP000190092">
    <property type="component" value="Unassembled WGS sequence"/>
</dbReference>
<dbReference type="AlphaFoldDB" id="A0A1T4TLI4"/>
<keyword evidence="2" id="KW-1185">Reference proteome</keyword>
<dbReference type="SUPFAM" id="SSF52540">
    <property type="entry name" value="P-loop containing nucleoside triphosphate hydrolases"/>
    <property type="match status" value="1"/>
</dbReference>
<evidence type="ECO:0000313" key="2">
    <source>
        <dbReference type="Proteomes" id="UP000190092"/>
    </source>
</evidence>